<protein>
    <submittedName>
        <fullName evidence="2">Two-component histidine kinase</fullName>
    </submittedName>
</protein>
<dbReference type="GO" id="GO:0016301">
    <property type="term" value="F:kinase activity"/>
    <property type="evidence" value="ECO:0007669"/>
    <property type="project" value="UniProtKB-KW"/>
</dbReference>
<evidence type="ECO:0000313" key="2">
    <source>
        <dbReference type="EMBL" id="GAB36718.1"/>
    </source>
</evidence>
<feature type="transmembrane region" description="Helical" evidence="1">
    <location>
        <begin position="132"/>
        <end position="155"/>
    </location>
</feature>
<evidence type="ECO:0000256" key="1">
    <source>
        <dbReference type="SAM" id="Phobius"/>
    </source>
</evidence>
<dbReference type="AlphaFoldDB" id="H5TTB0"/>
<proteinExistence type="predicted"/>
<keyword evidence="1" id="KW-0812">Transmembrane</keyword>
<name>H5TTB0_GORO1</name>
<sequence length="157" mass="16551">MRRRILYTMIAMLVAVGALLGIPLSVVAWWWVADSAHQSMDSRLKTISDQIIRQAEMGEHLDGSVIDSESIRLVLPEDGRLTLRYHGRDGKMSSTSIGSDINGKTMSDSIGLGAAGSLILEIPMDAVRSDQLAAVGIVCIVVAGSMAAGTVAAAVTA</sequence>
<reference evidence="2" key="1">
    <citation type="submission" date="2012-02" db="EMBL/GenBank/DDBJ databases">
        <title>Whole genome shotgun sequence of Gordonia otitidis NBRC 100426.</title>
        <authorList>
            <person name="Yoshida I."/>
            <person name="Hosoyama A."/>
            <person name="Tsuchikane K."/>
            <person name="Katsumata H."/>
            <person name="Yamazaki S."/>
            <person name="Fujita N."/>
        </authorList>
    </citation>
    <scope>NUCLEOTIDE SEQUENCE [LARGE SCALE GENOMIC DNA]</scope>
    <source>
        <strain evidence="2">NBRC 100426</strain>
    </source>
</reference>
<keyword evidence="1" id="KW-1133">Transmembrane helix</keyword>
<keyword evidence="2" id="KW-0808">Transferase</keyword>
<gene>
    <name evidence="2" type="ORF">GOOTI_236_00120</name>
</gene>
<dbReference type="EMBL" id="BAFB01000236">
    <property type="protein sequence ID" value="GAB36718.1"/>
    <property type="molecule type" value="Genomic_DNA"/>
</dbReference>
<keyword evidence="3" id="KW-1185">Reference proteome</keyword>
<evidence type="ECO:0000313" key="3">
    <source>
        <dbReference type="Proteomes" id="UP000005038"/>
    </source>
</evidence>
<dbReference type="STRING" id="1108044.GOOTI_236_00120"/>
<comment type="caution">
    <text evidence="2">The sequence shown here is derived from an EMBL/GenBank/DDBJ whole genome shotgun (WGS) entry which is preliminary data.</text>
</comment>
<feature type="transmembrane region" description="Helical" evidence="1">
    <location>
        <begin position="7"/>
        <end position="32"/>
    </location>
</feature>
<keyword evidence="2" id="KW-0418">Kinase</keyword>
<dbReference type="Proteomes" id="UP000005038">
    <property type="component" value="Unassembled WGS sequence"/>
</dbReference>
<organism evidence="2 3">
    <name type="scientific">Gordonia otitidis (strain DSM 44809 / CCUG 52243 / JCM 12355 / NBRC 100426 / IFM 10032)</name>
    <dbReference type="NCBI Taxonomy" id="1108044"/>
    <lineage>
        <taxon>Bacteria</taxon>
        <taxon>Bacillati</taxon>
        <taxon>Actinomycetota</taxon>
        <taxon>Actinomycetes</taxon>
        <taxon>Mycobacteriales</taxon>
        <taxon>Gordoniaceae</taxon>
        <taxon>Gordonia</taxon>
    </lineage>
</organism>
<keyword evidence="1" id="KW-0472">Membrane</keyword>
<accession>H5TTB0</accession>
<feature type="non-terminal residue" evidence="2">
    <location>
        <position position="157"/>
    </location>
</feature>